<dbReference type="Gene3D" id="2.60.40.10">
    <property type="entry name" value="Immunoglobulins"/>
    <property type="match status" value="2"/>
</dbReference>
<accession>A0A6J0BV67</accession>
<dbReference type="InterPro" id="IPR003599">
    <property type="entry name" value="Ig_sub"/>
</dbReference>
<dbReference type="SUPFAM" id="SSF48726">
    <property type="entry name" value="Immunoglobulin"/>
    <property type="match status" value="2"/>
</dbReference>
<feature type="domain" description="Ig-like" evidence="2">
    <location>
        <begin position="201"/>
        <end position="282"/>
    </location>
</feature>
<dbReference type="GO" id="GO:0004197">
    <property type="term" value="F:cysteine-type endopeptidase activity"/>
    <property type="evidence" value="ECO:0007669"/>
    <property type="project" value="InterPro"/>
</dbReference>
<dbReference type="InterPro" id="IPR001309">
    <property type="entry name" value="Pept_C14_p20"/>
</dbReference>
<proteinExistence type="predicted"/>
<evidence type="ECO:0000259" key="1">
    <source>
        <dbReference type="PROSITE" id="PS50208"/>
    </source>
</evidence>
<dbReference type="RefSeq" id="XP_015517938.1">
    <property type="nucleotide sequence ID" value="XM_015662452.2"/>
</dbReference>
<name>A0A6J0BV67_NEOLC</name>
<dbReference type="CDD" id="cd00096">
    <property type="entry name" value="Ig"/>
    <property type="match status" value="2"/>
</dbReference>
<dbReference type="GO" id="GO:0006508">
    <property type="term" value="P:proteolysis"/>
    <property type="evidence" value="ECO:0007669"/>
    <property type="project" value="InterPro"/>
</dbReference>
<dbReference type="InterPro" id="IPR007110">
    <property type="entry name" value="Ig-like_dom"/>
</dbReference>
<dbReference type="AlphaFoldDB" id="A0A6J0BV67"/>
<dbReference type="PANTHER" id="PTHR22576:SF37">
    <property type="entry name" value="MUCOSA-ASSOCIATED LYMPHOID TISSUE LYMPHOMA TRANSLOCATION PROTEIN 1"/>
    <property type="match status" value="1"/>
</dbReference>
<gene>
    <name evidence="4" type="primary">LOC107222912</name>
</gene>
<dbReference type="InParanoid" id="A0A6J0BV67"/>
<organism evidence="4">
    <name type="scientific">Neodiprion lecontei</name>
    <name type="common">Redheaded pine sawfly</name>
    <dbReference type="NCBI Taxonomy" id="441921"/>
    <lineage>
        <taxon>Eukaryota</taxon>
        <taxon>Metazoa</taxon>
        <taxon>Ecdysozoa</taxon>
        <taxon>Arthropoda</taxon>
        <taxon>Hexapoda</taxon>
        <taxon>Insecta</taxon>
        <taxon>Pterygota</taxon>
        <taxon>Neoptera</taxon>
        <taxon>Endopterygota</taxon>
        <taxon>Hymenoptera</taxon>
        <taxon>Tenthredinoidea</taxon>
        <taxon>Diprionidae</taxon>
        <taxon>Diprioninae</taxon>
        <taxon>Neodiprion</taxon>
    </lineage>
</organism>
<evidence type="ECO:0000313" key="4">
    <source>
        <dbReference type="RefSeq" id="XP_015517938.1"/>
    </source>
</evidence>
<dbReference type="OrthoDB" id="417046at2759"/>
<dbReference type="Proteomes" id="UP000829291">
    <property type="component" value="Chromosome 7"/>
</dbReference>
<dbReference type="Gene3D" id="1.10.533.10">
    <property type="entry name" value="Death Domain, Fas"/>
    <property type="match status" value="1"/>
</dbReference>
<dbReference type="InterPro" id="IPR003598">
    <property type="entry name" value="Ig_sub2"/>
</dbReference>
<dbReference type="GeneID" id="107222912"/>
<dbReference type="SUPFAM" id="SSF52129">
    <property type="entry name" value="Caspase-like"/>
    <property type="match status" value="1"/>
</dbReference>
<dbReference type="InterPro" id="IPR029030">
    <property type="entry name" value="Caspase-like_dom_sf"/>
</dbReference>
<dbReference type="InterPro" id="IPR011029">
    <property type="entry name" value="DEATH-like_dom_sf"/>
</dbReference>
<dbReference type="Pfam" id="PF00656">
    <property type="entry name" value="Peptidase_C14"/>
    <property type="match status" value="1"/>
</dbReference>
<reference evidence="4" key="1">
    <citation type="submission" date="2025-08" db="UniProtKB">
        <authorList>
            <consortium name="RefSeq"/>
        </authorList>
    </citation>
    <scope>IDENTIFICATION</scope>
    <source>
        <tissue evidence="4">Thorax and Abdomen</tissue>
    </source>
</reference>
<dbReference type="SMART" id="SM00409">
    <property type="entry name" value="IG"/>
    <property type="match status" value="2"/>
</dbReference>
<evidence type="ECO:0000313" key="3">
    <source>
        <dbReference type="Proteomes" id="UP000829291"/>
    </source>
</evidence>
<dbReference type="Pfam" id="PF13927">
    <property type="entry name" value="Ig_3"/>
    <property type="match status" value="2"/>
</dbReference>
<dbReference type="InterPro" id="IPR013783">
    <property type="entry name" value="Ig-like_fold"/>
</dbReference>
<dbReference type="InterPro" id="IPR052039">
    <property type="entry name" value="Caspase-related_regulators"/>
</dbReference>
<dbReference type="InterPro" id="IPR036179">
    <property type="entry name" value="Ig-like_dom_sf"/>
</dbReference>
<dbReference type="PANTHER" id="PTHR22576">
    <property type="entry name" value="MUCOSA ASSOCIATED LYMPHOID TISSUE LYMPHOMA TRANSLOCATION PROTEIN 1/PARACASPASE"/>
    <property type="match status" value="1"/>
</dbReference>
<keyword evidence="3" id="KW-1185">Reference proteome</keyword>
<dbReference type="SMART" id="SM00408">
    <property type="entry name" value="IGc2"/>
    <property type="match status" value="2"/>
</dbReference>
<dbReference type="PROSITE" id="PS50835">
    <property type="entry name" value="IG_LIKE"/>
    <property type="match status" value="2"/>
</dbReference>
<evidence type="ECO:0000259" key="2">
    <source>
        <dbReference type="PROSITE" id="PS50835"/>
    </source>
</evidence>
<dbReference type="SUPFAM" id="SSF47986">
    <property type="entry name" value="DEATH domain"/>
    <property type="match status" value="1"/>
</dbReference>
<dbReference type="Gene3D" id="3.40.50.1460">
    <property type="match status" value="1"/>
</dbReference>
<dbReference type="KEGG" id="nlo:107222912"/>
<feature type="domain" description="Caspase family p20" evidence="1">
    <location>
        <begin position="293"/>
        <end position="368"/>
    </location>
</feature>
<dbReference type="InterPro" id="IPR011600">
    <property type="entry name" value="Pept_C14_caspase"/>
</dbReference>
<dbReference type="PROSITE" id="PS50208">
    <property type="entry name" value="CASPASE_P20"/>
    <property type="match status" value="1"/>
</dbReference>
<protein>
    <submittedName>
        <fullName evidence="4">Mucosa-associated lymphoid tissue lymphoma translocation protein 1</fullName>
    </submittedName>
</protein>
<feature type="domain" description="Ig-like" evidence="2">
    <location>
        <begin position="111"/>
        <end position="189"/>
    </location>
</feature>
<sequence length="523" mass="60593">MYDEDLPLEELDYDVLSELTKELNKNFAWKTVANYLVEESSIKNPSSTFSKRWMYRLETNSEASPAQTLLLELNNRLYRVGKLCHILEDCELYDALYILFGPVDLEITEQPNAKQQSYKLALNDTFKIVCKARGIPVPKLQWRHGNIDLENETSSTLSILITNPDQEGEYRCRVEQRTSDGICLREKYSEYVSLSIKAMPPEITEHPLPAEVKIGEDHTLSCQVKPDPSLKYQWYKDDKLLKGKTQNTLRLLNFQFEDTGRYRCEVSNGYGLASLTACSKLTVEHPPEKALYKVALLIGNRKYKSYKKLYKPVADVEEIKKKLETIGFYVTCLRNASLAEMTEKIQKFSISLKEGVYGFFMFAGHGFELHEPFLMPTDIPKQYLRRHAISRNQILQWTLPRNPALLVVVLDMCLTTPDKDSNEAIYDEIPEVFEYKCNDNLIEAYSTCTYRESFESKKAPFGNYVTELTKHITEKIPVKELFDRVQSSVRQFNSGLTSDQMPMVKNVLSKRYCLTDQTIRRYR</sequence>